<dbReference type="eggNOG" id="COG1733">
    <property type="taxonomic scope" value="Bacteria"/>
</dbReference>
<dbReference type="Proteomes" id="UP000015380">
    <property type="component" value="Chromosome"/>
</dbReference>
<evidence type="ECO:0000259" key="4">
    <source>
        <dbReference type="PROSITE" id="PS51118"/>
    </source>
</evidence>
<evidence type="ECO:0000313" key="5">
    <source>
        <dbReference type="EMBL" id="AGS39460.1"/>
    </source>
</evidence>
<dbReference type="PROSITE" id="PS51118">
    <property type="entry name" value="HTH_HXLR"/>
    <property type="match status" value="1"/>
</dbReference>
<name>S5TWA8_9GAMM</name>
<dbReference type="KEGG" id="cza:CYCME_1129"/>
<dbReference type="SUPFAM" id="SSF46785">
    <property type="entry name" value="Winged helix' DNA-binding domain"/>
    <property type="match status" value="1"/>
</dbReference>
<sequence>MKKPSERLSKNNETGDCQVRDALLIIGGKWKNMIMHALTIQPYLRFNQLKVNIPDISQKMLTQQLRELERDGLVNRKAYAEIPPRVEYSVTKLGLTLTPVYQVINQWQLLHMSEVIKSREDFDDSKS</sequence>
<dbReference type="PATRIC" id="fig|1198232.3.peg.1130"/>
<dbReference type="GO" id="GO:0003677">
    <property type="term" value="F:DNA binding"/>
    <property type="evidence" value="ECO:0007669"/>
    <property type="project" value="UniProtKB-KW"/>
</dbReference>
<feature type="domain" description="HTH hxlR-type" evidence="4">
    <location>
        <begin position="17"/>
        <end position="116"/>
    </location>
</feature>
<reference evidence="6" key="2">
    <citation type="journal article" date="2016" name="Environ. Microbiol. Rep.">
        <title>Analysis of defence systems and a conjugative IncP-1 plasmid in the marine polyaromatic hydrocarbons-degrading bacterium Cycloclasticus sp. 78-ME.</title>
        <authorList>
            <person name="Yakimov M.M."/>
            <person name="Crisafi F."/>
            <person name="Messina E."/>
            <person name="Smedile F."/>
            <person name="Lopatina A."/>
            <person name="Denaro R."/>
            <person name="Pieper D.H."/>
            <person name="Golyshin P.N."/>
            <person name="Giuliano L."/>
        </authorList>
    </citation>
    <scope>NUCLEOTIDE SEQUENCE [LARGE SCALE GENOMIC DNA]</scope>
    <source>
        <strain evidence="6">78-ME</strain>
    </source>
</reference>
<keyword evidence="2" id="KW-0238">DNA-binding</keyword>
<evidence type="ECO:0000256" key="2">
    <source>
        <dbReference type="ARBA" id="ARBA00023125"/>
    </source>
</evidence>
<evidence type="ECO:0000256" key="1">
    <source>
        <dbReference type="ARBA" id="ARBA00023015"/>
    </source>
</evidence>
<evidence type="ECO:0000256" key="3">
    <source>
        <dbReference type="ARBA" id="ARBA00023163"/>
    </source>
</evidence>
<evidence type="ECO:0000313" key="6">
    <source>
        <dbReference type="Proteomes" id="UP000015380"/>
    </source>
</evidence>
<organism evidence="5 6">
    <name type="scientific">Cycloclasticus zancles 78-ME</name>
    <dbReference type="NCBI Taxonomy" id="1198232"/>
    <lineage>
        <taxon>Bacteria</taxon>
        <taxon>Pseudomonadati</taxon>
        <taxon>Pseudomonadota</taxon>
        <taxon>Gammaproteobacteria</taxon>
        <taxon>Thiotrichales</taxon>
        <taxon>Piscirickettsiaceae</taxon>
        <taxon>Cycloclasticus</taxon>
    </lineage>
</organism>
<proteinExistence type="predicted"/>
<keyword evidence="3" id="KW-0804">Transcription</keyword>
<accession>S5TWA8</accession>
<dbReference type="InterPro" id="IPR036388">
    <property type="entry name" value="WH-like_DNA-bd_sf"/>
</dbReference>
<dbReference type="InterPro" id="IPR002577">
    <property type="entry name" value="HTH_HxlR"/>
</dbReference>
<dbReference type="EMBL" id="CP005996">
    <property type="protein sequence ID" value="AGS39460.1"/>
    <property type="molecule type" value="Genomic_DNA"/>
</dbReference>
<dbReference type="RefSeq" id="WP_020932370.1">
    <property type="nucleotide sequence ID" value="NC_021917.1"/>
</dbReference>
<dbReference type="PANTHER" id="PTHR33204:SF29">
    <property type="entry name" value="TRANSCRIPTIONAL REGULATOR"/>
    <property type="match status" value="1"/>
</dbReference>
<protein>
    <submittedName>
        <fullName evidence="5">Transcriptional regulator, HxlR family</fullName>
    </submittedName>
</protein>
<keyword evidence="6" id="KW-1185">Reference proteome</keyword>
<dbReference type="AlphaFoldDB" id="S5TWA8"/>
<dbReference type="Gene3D" id="1.10.10.10">
    <property type="entry name" value="Winged helix-like DNA-binding domain superfamily/Winged helix DNA-binding domain"/>
    <property type="match status" value="1"/>
</dbReference>
<gene>
    <name evidence="5" type="ORF">CYCME_1129</name>
</gene>
<dbReference type="InterPro" id="IPR036390">
    <property type="entry name" value="WH_DNA-bd_sf"/>
</dbReference>
<dbReference type="PANTHER" id="PTHR33204">
    <property type="entry name" value="TRANSCRIPTIONAL REGULATOR, MARR FAMILY"/>
    <property type="match status" value="1"/>
</dbReference>
<dbReference type="HOGENOM" id="CLU_111585_2_1_6"/>
<dbReference type="Pfam" id="PF01638">
    <property type="entry name" value="HxlR"/>
    <property type="match status" value="1"/>
</dbReference>
<keyword evidence="1" id="KW-0805">Transcription regulation</keyword>
<reference evidence="5 6" key="1">
    <citation type="submission" date="2013-05" db="EMBL/GenBank/DDBJ databases">
        <title>Between feast and famine: a lifestyle of most important marine PAH-degrading bacterium Cycloclasticus sp. 7ME.</title>
        <authorList>
            <person name="Yakimov M.M."/>
            <person name="Messina E."/>
            <person name="Genovese M."/>
            <person name="Denaro R."/>
            <person name="Crisafi F."/>
            <person name="Russo D."/>
            <person name="Cappello S."/>
            <person name="Santisi S."/>
            <person name="Smedile F."/>
            <person name="Golyshina O.V."/>
            <person name="Tran H."/>
            <person name="Pieper D.H."/>
            <person name="Golyshin P.N."/>
            <person name="Giuliano L."/>
        </authorList>
    </citation>
    <scope>NUCLEOTIDE SEQUENCE [LARGE SCALE GENOMIC DNA]</scope>
    <source>
        <strain evidence="5 6">78-ME</strain>
    </source>
</reference>